<dbReference type="EMBL" id="QNGE01000964">
    <property type="protein sequence ID" value="KAA3678782.1"/>
    <property type="molecule type" value="Genomic_DNA"/>
</dbReference>
<dbReference type="Proteomes" id="UP000324629">
    <property type="component" value="Unassembled WGS sequence"/>
</dbReference>
<dbReference type="GO" id="GO:0003723">
    <property type="term" value="F:RNA binding"/>
    <property type="evidence" value="ECO:0007669"/>
    <property type="project" value="TreeGrafter"/>
</dbReference>
<dbReference type="SUPFAM" id="SSF50978">
    <property type="entry name" value="WD40 repeat-like"/>
    <property type="match status" value="1"/>
</dbReference>
<name>A0A5J4NTE0_9TREM</name>
<dbReference type="GO" id="GO:0034455">
    <property type="term" value="C:t-UTP complex"/>
    <property type="evidence" value="ECO:0007669"/>
    <property type="project" value="TreeGrafter"/>
</dbReference>
<reference evidence="2 3" key="1">
    <citation type="journal article" date="2019" name="Gigascience">
        <title>Whole-genome sequence of the oriental lung fluke Paragonimus westermani.</title>
        <authorList>
            <person name="Oey H."/>
            <person name="Zakrzewski M."/>
            <person name="Narain K."/>
            <person name="Devi K.R."/>
            <person name="Agatsuma T."/>
            <person name="Nawaratna S."/>
            <person name="Gobert G.N."/>
            <person name="Jones M.K."/>
            <person name="Ragan M.A."/>
            <person name="McManus D.P."/>
            <person name="Krause L."/>
        </authorList>
    </citation>
    <scope>NUCLEOTIDE SEQUENCE [LARGE SCALE GENOMIC DNA]</scope>
    <source>
        <strain evidence="2 3">IND2009</strain>
    </source>
</reference>
<evidence type="ECO:0000313" key="2">
    <source>
        <dbReference type="EMBL" id="KAA3678782.1"/>
    </source>
</evidence>
<keyword evidence="3" id="KW-1185">Reference proteome</keyword>
<sequence length="675" mass="73860">GVLFSGDNRGTVSVWDVTVGGLLHTFPSHIAQVITLTSSPDENAVFSGGADAIVRRYERCLADGGQAHWESAGTIRGCRRDIRRLVYLFGAHYDPGSEPRNLNSRFEPHRSLAVCLDARLQVLACGQPEHGLDGLDSAHFTLAYQVGRTRDGGNQWIAHVAALPFWPTACAPTRPPPACFVVTKRQTVSGETLMPGSARLCLLHYPDKLSLVRLARPKSKPDSQMPAICAYPDTIVPMAEGLLQLAEVRPRKRMDIISSNMVPKRILKVTLSPTENSSLLSVSIKRAHWESAGTIRGCRRDIRRLVYLFGAHYDPGSEPRNLNSRFEPHRSLAVCLDARLQVLACGQPEHGLDGLDSAHFTLAYQVGRTRDGGNQWIAHVAALPFWPTACAPTRPPPACFVVTKRQTVSGETLMPGSARLCLLHYPDKLSLVRLARPKSKPDSQMPAICAYPDTIVPMAEGLLQLAEVRPRKGMDIISSSLSRCGRFIAYSDMVRTRILKVTVSPTENSSLPSVSIMRVKWDQGECKRKIGHAARSSPSRGEHRNHDVSASQLDVSRLSASSMTSSSETDTDTDELSPTTIAKFFALDESAATKALSTGSPVSTMTFIPPSPYPVHPDPGLPSAYCMVFTPDSSTVILVTRETNELCCISLESGRELWCTKLKSGLSFFPVFFHS</sequence>
<evidence type="ECO:0000313" key="3">
    <source>
        <dbReference type="Proteomes" id="UP000324629"/>
    </source>
</evidence>
<feature type="compositionally biased region" description="Low complexity" evidence="1">
    <location>
        <begin position="556"/>
        <end position="568"/>
    </location>
</feature>
<dbReference type="Gene3D" id="2.130.10.10">
    <property type="entry name" value="YVTN repeat-like/Quinoprotein amine dehydrogenase"/>
    <property type="match status" value="1"/>
</dbReference>
<accession>A0A5J4NTE0</accession>
<dbReference type="GO" id="GO:0000462">
    <property type="term" value="P:maturation of SSU-rRNA from tricistronic rRNA transcript (SSU-rRNA, 5.8S rRNA, LSU-rRNA)"/>
    <property type="evidence" value="ECO:0007669"/>
    <property type="project" value="InterPro"/>
</dbReference>
<dbReference type="PANTHER" id="PTHR44163:SF1">
    <property type="entry name" value="U3 SMALL NUCLEOLAR RNA-ASSOCIATED PROTEIN 4 HOMOLOG"/>
    <property type="match status" value="1"/>
</dbReference>
<feature type="region of interest" description="Disordered" evidence="1">
    <location>
        <begin position="529"/>
        <end position="575"/>
    </location>
</feature>
<evidence type="ECO:0000256" key="1">
    <source>
        <dbReference type="SAM" id="MobiDB-lite"/>
    </source>
</evidence>
<feature type="non-terminal residue" evidence="2">
    <location>
        <position position="1"/>
    </location>
</feature>
<dbReference type="GO" id="GO:0032040">
    <property type="term" value="C:small-subunit processome"/>
    <property type="evidence" value="ECO:0007669"/>
    <property type="project" value="TreeGrafter"/>
</dbReference>
<proteinExistence type="predicted"/>
<dbReference type="GO" id="GO:0030686">
    <property type="term" value="C:90S preribosome"/>
    <property type="evidence" value="ECO:0007669"/>
    <property type="project" value="InterPro"/>
</dbReference>
<dbReference type="InterPro" id="IPR046351">
    <property type="entry name" value="UTP4"/>
</dbReference>
<organism evidence="2 3">
    <name type="scientific">Paragonimus westermani</name>
    <dbReference type="NCBI Taxonomy" id="34504"/>
    <lineage>
        <taxon>Eukaryota</taxon>
        <taxon>Metazoa</taxon>
        <taxon>Spiralia</taxon>
        <taxon>Lophotrochozoa</taxon>
        <taxon>Platyhelminthes</taxon>
        <taxon>Trematoda</taxon>
        <taxon>Digenea</taxon>
        <taxon>Plagiorchiida</taxon>
        <taxon>Troglotremata</taxon>
        <taxon>Troglotrematidae</taxon>
        <taxon>Paragonimus</taxon>
    </lineage>
</organism>
<dbReference type="AlphaFoldDB" id="A0A5J4NTE0"/>
<dbReference type="InterPro" id="IPR015943">
    <property type="entry name" value="WD40/YVTN_repeat-like_dom_sf"/>
</dbReference>
<protein>
    <submittedName>
        <fullName evidence="2">Uncharacterized protein</fullName>
    </submittedName>
</protein>
<gene>
    <name evidence="2" type="ORF">DEA37_0013581</name>
</gene>
<dbReference type="InterPro" id="IPR036322">
    <property type="entry name" value="WD40_repeat_dom_sf"/>
</dbReference>
<comment type="caution">
    <text evidence="2">The sequence shown here is derived from an EMBL/GenBank/DDBJ whole genome shotgun (WGS) entry which is preliminary data.</text>
</comment>
<dbReference type="PANTHER" id="PTHR44163">
    <property type="entry name" value="U3 SMALL NUCLEOLAR RNA-ASSOCIATED PROTEIN 4 HOMOLOG"/>
    <property type="match status" value="1"/>
</dbReference>